<protein>
    <submittedName>
        <fullName evidence="1">Uncharacterized protein</fullName>
    </submittedName>
</protein>
<dbReference type="EMBL" id="BAEE01000063">
    <property type="protein sequence ID" value="GAB10892.1"/>
    <property type="molecule type" value="Genomic_DNA"/>
</dbReference>
<evidence type="ECO:0000313" key="2">
    <source>
        <dbReference type="Proteomes" id="UP000035088"/>
    </source>
</evidence>
<comment type="caution">
    <text evidence="1">The sequence shown here is derived from an EMBL/GenBank/DDBJ whole genome shotgun (WGS) entry which is preliminary data.</text>
</comment>
<dbReference type="STRING" id="1073574.GOARA_063_00910"/>
<dbReference type="Proteomes" id="UP000035088">
    <property type="component" value="Unassembled WGS sequence"/>
</dbReference>
<proteinExistence type="predicted"/>
<sequence length="133" mass="14711">MSREEAWRAVNEPMKLVYPDWATGDVPDPPSPGRDTTELEGCETKAMMSVGPPWRVRVSSAAIDDADELEEIAGRFDKLLGLGFKRKEVGGDPLNRMMENSKGFWVELDVDSTSKIGKSARLKAGSPCLEFSY</sequence>
<reference evidence="1 2" key="1">
    <citation type="submission" date="2011-11" db="EMBL/GenBank/DDBJ databases">
        <title>Whole genome shotgun sequence of Gordonia araii NBRC 100433.</title>
        <authorList>
            <person name="Yoshida Y."/>
            <person name="Hosoyama A."/>
            <person name="Tsuchikane K."/>
            <person name="Katsumata H."/>
            <person name="Yamazaki S."/>
            <person name="Fujita N."/>
        </authorList>
    </citation>
    <scope>NUCLEOTIDE SEQUENCE [LARGE SCALE GENOMIC DNA]</scope>
    <source>
        <strain evidence="1 2">NBRC 100433</strain>
    </source>
</reference>
<dbReference type="AlphaFoldDB" id="G7H4W7"/>
<keyword evidence="2" id="KW-1185">Reference proteome</keyword>
<gene>
    <name evidence="1" type="ORF">GOARA_063_00910</name>
</gene>
<name>G7H4W7_9ACTN</name>
<organism evidence="1 2">
    <name type="scientific">Gordonia araii NBRC 100433</name>
    <dbReference type="NCBI Taxonomy" id="1073574"/>
    <lineage>
        <taxon>Bacteria</taxon>
        <taxon>Bacillati</taxon>
        <taxon>Actinomycetota</taxon>
        <taxon>Actinomycetes</taxon>
        <taxon>Mycobacteriales</taxon>
        <taxon>Gordoniaceae</taxon>
        <taxon>Gordonia</taxon>
    </lineage>
</organism>
<accession>G7H4W7</accession>
<evidence type="ECO:0000313" key="1">
    <source>
        <dbReference type="EMBL" id="GAB10892.1"/>
    </source>
</evidence>